<feature type="transmembrane region" description="Helical" evidence="2">
    <location>
        <begin position="185"/>
        <end position="211"/>
    </location>
</feature>
<dbReference type="Gene3D" id="3.30.450.20">
    <property type="entry name" value="PAS domain"/>
    <property type="match status" value="1"/>
</dbReference>
<dbReference type="EMBL" id="GG662808">
    <property type="protein sequence ID" value="EAR89911.2"/>
    <property type="molecule type" value="Genomic_DNA"/>
</dbReference>
<accession>I7M759</accession>
<feature type="compositionally biased region" description="Polar residues" evidence="1">
    <location>
        <begin position="73"/>
        <end position="82"/>
    </location>
</feature>
<keyword evidence="2 3" id="KW-0812">Transmembrane</keyword>
<evidence type="ECO:0000313" key="3">
    <source>
        <dbReference type="EMBL" id="EAR89911.2"/>
    </source>
</evidence>
<feature type="transmembrane region" description="Helical" evidence="2">
    <location>
        <begin position="218"/>
        <end position="238"/>
    </location>
</feature>
<feature type="compositionally biased region" description="Basic and acidic residues" evidence="1">
    <location>
        <begin position="28"/>
        <end position="45"/>
    </location>
</feature>
<organism evidence="3 4">
    <name type="scientific">Tetrahymena thermophila (strain SB210)</name>
    <dbReference type="NCBI Taxonomy" id="312017"/>
    <lineage>
        <taxon>Eukaryota</taxon>
        <taxon>Sar</taxon>
        <taxon>Alveolata</taxon>
        <taxon>Ciliophora</taxon>
        <taxon>Intramacronucleata</taxon>
        <taxon>Oligohymenophorea</taxon>
        <taxon>Hymenostomatida</taxon>
        <taxon>Tetrahymenina</taxon>
        <taxon>Tetrahymenidae</taxon>
        <taxon>Tetrahymena</taxon>
    </lineage>
</organism>
<keyword evidence="4" id="KW-1185">Reference proteome</keyword>
<name>I7M759_TETTS</name>
<feature type="transmembrane region" description="Helical" evidence="2">
    <location>
        <begin position="244"/>
        <end position="261"/>
    </location>
</feature>
<dbReference type="RefSeq" id="XP_001010156.2">
    <property type="nucleotide sequence ID" value="XM_001010156.2"/>
</dbReference>
<dbReference type="InParanoid" id="I7M759"/>
<feature type="region of interest" description="Disordered" evidence="1">
    <location>
        <begin position="465"/>
        <end position="484"/>
    </location>
</feature>
<dbReference type="Proteomes" id="UP000009168">
    <property type="component" value="Unassembled WGS sequence"/>
</dbReference>
<keyword evidence="2" id="KW-0472">Membrane</keyword>
<evidence type="ECO:0000256" key="1">
    <source>
        <dbReference type="SAM" id="MobiDB-lite"/>
    </source>
</evidence>
<dbReference type="Gene3D" id="3.30.565.10">
    <property type="entry name" value="Histidine kinase-like ATPase, C-terminal domain"/>
    <property type="match status" value="1"/>
</dbReference>
<evidence type="ECO:0000256" key="2">
    <source>
        <dbReference type="SAM" id="Phobius"/>
    </source>
</evidence>
<proteinExistence type="predicted"/>
<dbReference type="AlphaFoldDB" id="I7M759"/>
<evidence type="ECO:0000313" key="4">
    <source>
        <dbReference type="Proteomes" id="UP000009168"/>
    </source>
</evidence>
<feature type="transmembrane region" description="Helical" evidence="2">
    <location>
        <begin position="372"/>
        <end position="395"/>
    </location>
</feature>
<feature type="compositionally biased region" description="Polar residues" evidence="1">
    <location>
        <begin position="47"/>
        <end position="64"/>
    </location>
</feature>
<reference evidence="4" key="1">
    <citation type="journal article" date="2006" name="PLoS Biol.">
        <title>Macronuclear genome sequence of the ciliate Tetrahymena thermophila, a model eukaryote.</title>
        <authorList>
            <person name="Eisen J.A."/>
            <person name="Coyne R.S."/>
            <person name="Wu M."/>
            <person name="Wu D."/>
            <person name="Thiagarajan M."/>
            <person name="Wortman J.R."/>
            <person name="Badger J.H."/>
            <person name="Ren Q."/>
            <person name="Amedeo P."/>
            <person name="Jones K.M."/>
            <person name="Tallon L.J."/>
            <person name="Delcher A.L."/>
            <person name="Salzberg S.L."/>
            <person name="Silva J.C."/>
            <person name="Haas B.J."/>
            <person name="Majoros W.H."/>
            <person name="Farzad M."/>
            <person name="Carlton J.M."/>
            <person name="Smith R.K. Jr."/>
            <person name="Garg J."/>
            <person name="Pearlman R.E."/>
            <person name="Karrer K.M."/>
            <person name="Sun L."/>
            <person name="Manning G."/>
            <person name="Elde N.C."/>
            <person name="Turkewitz A.P."/>
            <person name="Asai D.J."/>
            <person name="Wilkes D.E."/>
            <person name="Wang Y."/>
            <person name="Cai H."/>
            <person name="Collins K."/>
            <person name="Stewart B.A."/>
            <person name="Lee S.R."/>
            <person name="Wilamowska K."/>
            <person name="Weinberg Z."/>
            <person name="Ruzzo W.L."/>
            <person name="Wloga D."/>
            <person name="Gaertig J."/>
            <person name="Frankel J."/>
            <person name="Tsao C.-C."/>
            <person name="Gorovsky M.A."/>
            <person name="Keeling P.J."/>
            <person name="Waller R.F."/>
            <person name="Patron N.J."/>
            <person name="Cherry J.M."/>
            <person name="Stover N.A."/>
            <person name="Krieger C.J."/>
            <person name="del Toro C."/>
            <person name="Ryder H.F."/>
            <person name="Williamson S.C."/>
            <person name="Barbeau R.A."/>
            <person name="Hamilton E.P."/>
            <person name="Orias E."/>
        </authorList>
    </citation>
    <scope>NUCLEOTIDE SEQUENCE [LARGE SCALE GENOMIC DNA]</scope>
    <source>
        <strain evidence="4">SB210</strain>
    </source>
</reference>
<protein>
    <submittedName>
        <fullName evidence="3">Transmembrane protein, putative</fullName>
    </submittedName>
</protein>
<gene>
    <name evidence="3" type="ORF">TTHERM_00560020</name>
</gene>
<dbReference type="KEGG" id="tet:TTHERM_00560020"/>
<keyword evidence="2" id="KW-1133">Transmembrane helix</keyword>
<dbReference type="InterPro" id="IPR036890">
    <property type="entry name" value="HATPase_C_sf"/>
</dbReference>
<feature type="compositionally biased region" description="Polar residues" evidence="1">
    <location>
        <begin position="1"/>
        <end position="12"/>
    </location>
</feature>
<feature type="transmembrane region" description="Helical" evidence="2">
    <location>
        <begin position="344"/>
        <end position="360"/>
    </location>
</feature>
<feature type="region of interest" description="Disordered" evidence="1">
    <location>
        <begin position="1"/>
        <end position="82"/>
    </location>
</feature>
<dbReference type="GeneID" id="7834870"/>
<sequence length="1155" mass="133915">MLTFGDSQTEPSSTEEEKKKNIKNLNKSSKELSKNYTRELTRDSDGQEQQNRALSDTNSEQANIDTVKDSNKRNNNSNTGIYQNQVNGFEAKSFDNSQQAEANNSEQQTIKLNIMSPKVNRQIKYANFEDLTNQQNQKEIIQAKHVSREDTFKNSNMIKREIQQQQHINSSNDLFVDDFSISKNIFQFIILQLMIIFEIVSTMFVSSIFFSEDLQYSLIIYISLFFLLGLASVILPKIQKLRKHLIQIMTFLRFIVLIIYIEGRVIGMYSSLERNINNQIKSQVNHAVEMLNQDKQQQDQTNINYQILNSRYLFTQAVYIGCLLICLISTSYKSASNFLGSTKNAILTIITILYVQLRLCDFSEISLVQISLTFFLVVTVFITLLFQNYIVFFLFKSLSPQQNILGIQNQDSNQNPSFIVSPRFGEIQTNQQNEVNQEQIINYNLKNLSIQKAARLYGINYQNEGESQRQSGQDLDDDDNNNNNNIQNIQNLNFLSPKNNIGSLQIITPRDELDSKREMYNEIQKQGINLNQNGQQEQFSPTDDNHQNNNNIKYSSNRQVNCQNDVFFKVQSDQKIGSDTFNQEKYQNDIQPNEESMRKSINFYDEQISDNNQFEKQMQENYNNNEEYDIQDNELPDQSLFEGDKSDMKVVTDHSTIQINPNKKELSPVVQVEAEGSEEQTKWKILKQARDALQIRKKLEQQQNKLKVYNNMTQKNGLEKQILDLEQRLEMQDMILNNISNGIIIIQKDTNEVVYVNKQACQNLNCSLEQVFNTLMSLKNVNTLKDEVSNFSELLQQFDHPIQLSQLSTLKGLFINHDKQREIMICIQPDSFQSHQNQLEKRNLKPGISNQAPNNQMTVDKNATNFTLKNYLDQTQFLQIEVDQVRNQKQRYMVFNINIITWNNPYNVIHTTTLKIQYFIRKMISELSLDINDIREYFQAVNNQSIQKLDCNGCIGKVDCMSEFLQDFATSSLLISSTFIPIKQQLNLQHLIQSVLEKMKIRSSSKQYYFSLQYDSVCPQVVYSDVKRLDRVFYNLILYFIDTNDKAYIKIKVLPSFSNSTPKKKLKIQIICSKSQTEDTPTNSSEAQGQKKKINSGVKFSLSQKKAQITNVYMLENMHYGVLLSNSIIQKLEPDDQGIVFQSGSNTTFTFQLSI</sequence>
<feature type="transmembrane region" description="Helical" evidence="2">
    <location>
        <begin position="312"/>
        <end position="332"/>
    </location>
</feature>